<comment type="caution">
    <text evidence="1">The sequence shown here is derived from an EMBL/GenBank/DDBJ whole genome shotgun (WGS) entry which is preliminary data.</text>
</comment>
<reference evidence="1" key="1">
    <citation type="submission" date="2021-06" db="EMBL/GenBank/DDBJ databases">
        <authorList>
            <person name="Kallberg Y."/>
            <person name="Tangrot J."/>
            <person name="Rosling A."/>
        </authorList>
    </citation>
    <scope>NUCLEOTIDE SEQUENCE</scope>
    <source>
        <strain evidence="1">IN212</strain>
    </source>
</reference>
<proteinExistence type="predicted"/>
<dbReference type="PANTHER" id="PTHR10492:SF57">
    <property type="entry name" value="ATP-DEPENDENT DNA HELICASE"/>
    <property type="match status" value="1"/>
</dbReference>
<accession>A0A9N8W406</accession>
<evidence type="ECO:0000313" key="1">
    <source>
        <dbReference type="EMBL" id="CAG8470222.1"/>
    </source>
</evidence>
<dbReference type="AlphaFoldDB" id="A0A9N8W406"/>
<dbReference type="EMBL" id="CAJVPZ010000586">
    <property type="protein sequence ID" value="CAG8470222.1"/>
    <property type="molecule type" value="Genomic_DNA"/>
</dbReference>
<dbReference type="Proteomes" id="UP000789396">
    <property type="component" value="Unassembled WGS sequence"/>
</dbReference>
<sequence>MNIQDPDARNLLYAEFPLYYTWNKSKKVWKRRKRGGCIRRIYMVHPNENFDDLKTVDGVVCTTFKESAQQRGFLKNDDHHCQCLNKAREFQMPNQIRNLFATLLIFEDLTDLRQLWNENFSAMAKNFALRGIPERQHQIQAVLRHINQFLQRHSKTVTDYNLPELMPEHNSEELPMTLIEELSYQIDPEELAKADILNEAQCAVFAEVMGLISRNEKV</sequence>
<dbReference type="OrthoDB" id="2440147at2759"/>
<organism evidence="1 2">
    <name type="scientific">Racocetra fulgida</name>
    <dbReference type="NCBI Taxonomy" id="60492"/>
    <lineage>
        <taxon>Eukaryota</taxon>
        <taxon>Fungi</taxon>
        <taxon>Fungi incertae sedis</taxon>
        <taxon>Mucoromycota</taxon>
        <taxon>Glomeromycotina</taxon>
        <taxon>Glomeromycetes</taxon>
        <taxon>Diversisporales</taxon>
        <taxon>Gigasporaceae</taxon>
        <taxon>Racocetra</taxon>
    </lineage>
</organism>
<gene>
    <name evidence="1" type="ORF">RFULGI_LOCUS1085</name>
</gene>
<keyword evidence="2" id="KW-1185">Reference proteome</keyword>
<evidence type="ECO:0000313" key="2">
    <source>
        <dbReference type="Proteomes" id="UP000789396"/>
    </source>
</evidence>
<name>A0A9N8W406_9GLOM</name>
<dbReference type="PANTHER" id="PTHR10492">
    <property type="match status" value="1"/>
</dbReference>
<protein>
    <submittedName>
        <fullName evidence="1">7689_t:CDS:1</fullName>
    </submittedName>
</protein>